<protein>
    <submittedName>
        <fullName evidence="1">Uncharacterized protein</fullName>
    </submittedName>
</protein>
<sequence>MAKEHCSSKDQDLDASSEDFQSRLEDLVTMLQIDELFFGEKLVPLQLLTICTSITSKIATTSTLNEILSPDRAKSPRNQRLSIIATTFNITNVRGSIARILPVLRHSSSPENIIFHFFASHRCFDLGTYILRYADDKTYIDEFIVYTSVQRAEIFTLVRLHGRPPPVVSCHHLSSSFSGMDVICDDIVKKPCTLEILIKFRMLNNQEREITRFNNYATSAQESPSHVIVTTGLSNIGENNSRQLNPTVEKEFREDFRW</sequence>
<dbReference type="AlphaFoldDB" id="A0A9Q0K2G9"/>
<name>A0A9Q0K2G9_9MAGN</name>
<organism evidence="1 2">
    <name type="scientific">Protea cynaroides</name>
    <dbReference type="NCBI Taxonomy" id="273540"/>
    <lineage>
        <taxon>Eukaryota</taxon>
        <taxon>Viridiplantae</taxon>
        <taxon>Streptophyta</taxon>
        <taxon>Embryophyta</taxon>
        <taxon>Tracheophyta</taxon>
        <taxon>Spermatophyta</taxon>
        <taxon>Magnoliopsida</taxon>
        <taxon>Proteales</taxon>
        <taxon>Proteaceae</taxon>
        <taxon>Protea</taxon>
    </lineage>
</organism>
<reference evidence="1" key="1">
    <citation type="journal article" date="2023" name="Plant J.">
        <title>The genome of the king protea, Protea cynaroides.</title>
        <authorList>
            <person name="Chang J."/>
            <person name="Duong T.A."/>
            <person name="Schoeman C."/>
            <person name="Ma X."/>
            <person name="Roodt D."/>
            <person name="Barker N."/>
            <person name="Li Z."/>
            <person name="Van de Peer Y."/>
            <person name="Mizrachi E."/>
        </authorList>
    </citation>
    <scope>NUCLEOTIDE SEQUENCE</scope>
    <source>
        <tissue evidence="1">Young leaves</tissue>
    </source>
</reference>
<dbReference type="OrthoDB" id="689767at2759"/>
<dbReference type="Proteomes" id="UP001141806">
    <property type="component" value="Unassembled WGS sequence"/>
</dbReference>
<accession>A0A9Q0K2G9</accession>
<comment type="caution">
    <text evidence="1">The sequence shown here is derived from an EMBL/GenBank/DDBJ whole genome shotgun (WGS) entry which is preliminary data.</text>
</comment>
<keyword evidence="2" id="KW-1185">Reference proteome</keyword>
<dbReference type="EMBL" id="JAMYWD010000010">
    <property type="protein sequence ID" value="KAJ4959510.1"/>
    <property type="molecule type" value="Genomic_DNA"/>
</dbReference>
<proteinExistence type="predicted"/>
<gene>
    <name evidence="1" type="ORF">NE237_026621</name>
</gene>
<evidence type="ECO:0000313" key="2">
    <source>
        <dbReference type="Proteomes" id="UP001141806"/>
    </source>
</evidence>
<evidence type="ECO:0000313" key="1">
    <source>
        <dbReference type="EMBL" id="KAJ4959510.1"/>
    </source>
</evidence>